<accession>A0ABD0ME99</accession>
<protein>
    <submittedName>
        <fullName evidence="2">Uncharacterized protein</fullName>
    </submittedName>
</protein>
<evidence type="ECO:0000256" key="1">
    <source>
        <dbReference type="SAM" id="MobiDB-lite"/>
    </source>
</evidence>
<evidence type="ECO:0000313" key="2">
    <source>
        <dbReference type="EMBL" id="KAL0147006.1"/>
    </source>
</evidence>
<feature type="non-terminal residue" evidence="2">
    <location>
        <position position="149"/>
    </location>
</feature>
<keyword evidence="3" id="KW-1185">Reference proteome</keyword>
<proteinExistence type="predicted"/>
<gene>
    <name evidence="2" type="ORF">M9458_057530</name>
</gene>
<evidence type="ECO:0000313" key="3">
    <source>
        <dbReference type="Proteomes" id="UP001529510"/>
    </source>
</evidence>
<feature type="region of interest" description="Disordered" evidence="1">
    <location>
        <begin position="1"/>
        <end position="23"/>
    </location>
</feature>
<reference evidence="2 3" key="1">
    <citation type="submission" date="2024-05" db="EMBL/GenBank/DDBJ databases">
        <title>Genome sequencing and assembly of Indian major carp, Cirrhinus mrigala (Hamilton, 1822).</title>
        <authorList>
            <person name="Mohindra V."/>
            <person name="Chowdhury L.M."/>
            <person name="Lal K."/>
            <person name="Jena J.K."/>
        </authorList>
    </citation>
    <scope>NUCLEOTIDE SEQUENCE [LARGE SCALE GENOMIC DNA]</scope>
    <source>
        <strain evidence="2">CM1030</strain>
        <tissue evidence="2">Blood</tissue>
    </source>
</reference>
<feature type="compositionally biased region" description="Low complexity" evidence="1">
    <location>
        <begin position="123"/>
        <end position="140"/>
    </location>
</feature>
<organism evidence="2 3">
    <name type="scientific">Cirrhinus mrigala</name>
    <name type="common">Mrigala</name>
    <dbReference type="NCBI Taxonomy" id="683832"/>
    <lineage>
        <taxon>Eukaryota</taxon>
        <taxon>Metazoa</taxon>
        <taxon>Chordata</taxon>
        <taxon>Craniata</taxon>
        <taxon>Vertebrata</taxon>
        <taxon>Euteleostomi</taxon>
        <taxon>Actinopterygii</taxon>
        <taxon>Neopterygii</taxon>
        <taxon>Teleostei</taxon>
        <taxon>Ostariophysi</taxon>
        <taxon>Cypriniformes</taxon>
        <taxon>Cyprinidae</taxon>
        <taxon>Labeoninae</taxon>
        <taxon>Labeonini</taxon>
        <taxon>Cirrhinus</taxon>
    </lineage>
</organism>
<comment type="caution">
    <text evidence="2">The sequence shown here is derived from an EMBL/GenBank/DDBJ whole genome shotgun (WGS) entry which is preliminary data.</text>
</comment>
<dbReference type="AlphaFoldDB" id="A0ABD0ME99"/>
<sequence length="149" mass="15470">MFVAGGQKDGGPPHPEALHQTNPEVLLATRLDEEERVAPPFAAEGPRPDGPVPPPALLEAPAGLLQFWATPTQVWGQHSMLMEPYPPQVVWAVPFHVWPPPSGVGDALAQVLGGGVTLLEVSASPPEAGASSSAASAPPAEKGELMELL</sequence>
<name>A0ABD0ME99_CIRMR</name>
<feature type="region of interest" description="Disordered" evidence="1">
    <location>
        <begin position="123"/>
        <end position="149"/>
    </location>
</feature>
<dbReference type="EMBL" id="JAMKFB020000831">
    <property type="protein sequence ID" value="KAL0147006.1"/>
    <property type="molecule type" value="Genomic_DNA"/>
</dbReference>
<dbReference type="Proteomes" id="UP001529510">
    <property type="component" value="Unassembled WGS sequence"/>
</dbReference>